<keyword evidence="3" id="KW-1185">Reference proteome</keyword>
<evidence type="ECO:0000313" key="3">
    <source>
        <dbReference type="Proteomes" id="UP000236723"/>
    </source>
</evidence>
<accession>A0A1H6DFU4</accession>
<dbReference type="GO" id="GO:0016787">
    <property type="term" value="F:hydrolase activity"/>
    <property type="evidence" value="ECO:0007669"/>
    <property type="project" value="UniProtKB-KW"/>
</dbReference>
<dbReference type="Gene3D" id="2.40.260.10">
    <property type="entry name" value="Sortase"/>
    <property type="match status" value="1"/>
</dbReference>
<dbReference type="AlphaFoldDB" id="A0A1H6DFU4"/>
<proteinExistence type="predicted"/>
<protein>
    <submittedName>
        <fullName evidence="2">Sortase family protein</fullName>
    </submittedName>
</protein>
<dbReference type="InterPro" id="IPR005754">
    <property type="entry name" value="Sortase"/>
</dbReference>
<dbReference type="SUPFAM" id="SSF63817">
    <property type="entry name" value="Sortase"/>
    <property type="match status" value="1"/>
</dbReference>
<organism evidence="2 3">
    <name type="scientific">Thermomonospora echinospora</name>
    <dbReference type="NCBI Taxonomy" id="1992"/>
    <lineage>
        <taxon>Bacteria</taxon>
        <taxon>Bacillati</taxon>
        <taxon>Actinomycetota</taxon>
        <taxon>Actinomycetes</taxon>
        <taxon>Streptosporangiales</taxon>
        <taxon>Thermomonosporaceae</taxon>
        <taxon>Thermomonospora</taxon>
    </lineage>
</organism>
<dbReference type="InterPro" id="IPR042001">
    <property type="entry name" value="Sortase_F"/>
</dbReference>
<dbReference type="Pfam" id="PF04203">
    <property type="entry name" value="Sortase"/>
    <property type="match status" value="1"/>
</dbReference>
<evidence type="ECO:0000313" key="2">
    <source>
        <dbReference type="EMBL" id="SEG83962.1"/>
    </source>
</evidence>
<reference evidence="3" key="1">
    <citation type="submission" date="2016-10" db="EMBL/GenBank/DDBJ databases">
        <authorList>
            <person name="Varghese N."/>
            <person name="Submissions S."/>
        </authorList>
    </citation>
    <scope>NUCLEOTIDE SEQUENCE [LARGE SCALE GENOMIC DNA]</scope>
    <source>
        <strain evidence="3">DSM 43163</strain>
    </source>
</reference>
<dbReference type="RefSeq" id="WP_160147132.1">
    <property type="nucleotide sequence ID" value="NZ_FNVO01000016.1"/>
</dbReference>
<name>A0A1H6DFU4_9ACTN</name>
<dbReference type="EMBL" id="FNVO01000016">
    <property type="protein sequence ID" value="SEG83962.1"/>
    <property type="molecule type" value="Genomic_DNA"/>
</dbReference>
<gene>
    <name evidence="2" type="ORF">SAMN04489712_116112</name>
</gene>
<dbReference type="Proteomes" id="UP000236723">
    <property type="component" value="Unassembled WGS sequence"/>
</dbReference>
<evidence type="ECO:0000256" key="1">
    <source>
        <dbReference type="ARBA" id="ARBA00022801"/>
    </source>
</evidence>
<sequence>MLTTPRPLVALMVAGSVVAGAGAAAIRLLNDANGLTDAGRRPAFGTDGARRGVLRSPAVPVALSAPSIMLRAAVVPVGVDETGAMALPDDVSYVGWYQYGPRPGSAGGSAVLAGHVDSRERGTGPLASLHRVSPGDRLTVRLADGREVGYRVVSREVIERSAMPLNVFFARDGLPRLTVITCGGPFDAALGHYRDNIVITAVPVHP</sequence>
<dbReference type="CDD" id="cd05829">
    <property type="entry name" value="Sortase_F"/>
    <property type="match status" value="1"/>
</dbReference>
<dbReference type="OrthoDB" id="525039at2"/>
<keyword evidence="1" id="KW-0378">Hydrolase</keyword>
<dbReference type="InterPro" id="IPR023365">
    <property type="entry name" value="Sortase_dom-sf"/>
</dbReference>